<feature type="region of interest" description="Disordered" evidence="1">
    <location>
        <begin position="30"/>
        <end position="51"/>
    </location>
</feature>
<protein>
    <submittedName>
        <fullName evidence="2">Uncharacterized protein</fullName>
    </submittedName>
</protein>
<feature type="region of interest" description="Disordered" evidence="1">
    <location>
        <begin position="233"/>
        <end position="282"/>
    </location>
</feature>
<dbReference type="AlphaFoldDB" id="A0AAV1AT94"/>
<feature type="region of interest" description="Disordered" evidence="1">
    <location>
        <begin position="96"/>
        <end position="217"/>
    </location>
</feature>
<evidence type="ECO:0000313" key="2">
    <source>
        <dbReference type="EMBL" id="CAI8612294.1"/>
    </source>
</evidence>
<feature type="compositionally biased region" description="Basic and acidic residues" evidence="1">
    <location>
        <begin position="39"/>
        <end position="51"/>
    </location>
</feature>
<dbReference type="Proteomes" id="UP001157006">
    <property type="component" value="Chromosome 5"/>
</dbReference>
<proteinExistence type="predicted"/>
<feature type="compositionally biased region" description="Acidic residues" evidence="1">
    <location>
        <begin position="170"/>
        <end position="196"/>
    </location>
</feature>
<feature type="compositionally biased region" description="Acidic residues" evidence="1">
    <location>
        <begin position="124"/>
        <end position="161"/>
    </location>
</feature>
<feature type="compositionally biased region" description="Acidic residues" evidence="1">
    <location>
        <begin position="100"/>
        <end position="116"/>
    </location>
</feature>
<dbReference type="EMBL" id="OX451740">
    <property type="protein sequence ID" value="CAI8612294.1"/>
    <property type="molecule type" value="Genomic_DNA"/>
</dbReference>
<keyword evidence="3" id="KW-1185">Reference proteome</keyword>
<gene>
    <name evidence="2" type="ORF">VFH_V027800</name>
</gene>
<evidence type="ECO:0000313" key="3">
    <source>
        <dbReference type="Proteomes" id="UP001157006"/>
    </source>
</evidence>
<feature type="compositionally biased region" description="Basic and acidic residues" evidence="1">
    <location>
        <begin position="207"/>
        <end position="217"/>
    </location>
</feature>
<organism evidence="2 3">
    <name type="scientific">Vicia faba</name>
    <name type="common">Broad bean</name>
    <name type="synonym">Faba vulgaris</name>
    <dbReference type="NCBI Taxonomy" id="3906"/>
    <lineage>
        <taxon>Eukaryota</taxon>
        <taxon>Viridiplantae</taxon>
        <taxon>Streptophyta</taxon>
        <taxon>Embryophyta</taxon>
        <taxon>Tracheophyta</taxon>
        <taxon>Spermatophyta</taxon>
        <taxon>Magnoliopsida</taxon>
        <taxon>eudicotyledons</taxon>
        <taxon>Gunneridae</taxon>
        <taxon>Pentapetalae</taxon>
        <taxon>rosids</taxon>
        <taxon>fabids</taxon>
        <taxon>Fabales</taxon>
        <taxon>Fabaceae</taxon>
        <taxon>Papilionoideae</taxon>
        <taxon>50 kb inversion clade</taxon>
        <taxon>NPAAA clade</taxon>
        <taxon>Hologalegina</taxon>
        <taxon>IRL clade</taxon>
        <taxon>Fabeae</taxon>
        <taxon>Vicia</taxon>
    </lineage>
</organism>
<name>A0AAV1AT94_VICFA</name>
<evidence type="ECO:0000256" key="1">
    <source>
        <dbReference type="SAM" id="MobiDB-lite"/>
    </source>
</evidence>
<accession>A0AAV1AT94</accession>
<sequence length="306" mass="33869">MRIEELQSSLKTQELCLTERTSEREVEQTLKASFVKNDQNQKKQDRSQKSENNFDHFAKDCWSNKEEETKIARCDSNDELVLLMIYEFDEQPVRFLFSDSEGEEDNIEDSEDELEFEVFKDESGLEDDAEDKSESEGDSESEEELEDESESDGDSTSEDESEPKGSKDESELESSEGESESEDEESSGDSEDESDGESNFNPDFESGGDHASERENSKGVCYGGQAFIYYHVFDGNDDSEGGPSEGGASKGSPTSIGGHIFEGGTSEERASEGDPSFEGGVVLQNFPSHFSSNLSQDLLGFKTAQG</sequence>
<reference evidence="2 3" key="1">
    <citation type="submission" date="2023-01" db="EMBL/GenBank/DDBJ databases">
        <authorList>
            <person name="Kreplak J."/>
        </authorList>
    </citation>
    <scope>NUCLEOTIDE SEQUENCE [LARGE SCALE GENOMIC DNA]</scope>
</reference>